<gene>
    <name evidence="3" type="ORF">DL764_001257</name>
</gene>
<keyword evidence="2" id="KW-1133">Transmembrane helix</keyword>
<dbReference type="Proteomes" id="UP000293360">
    <property type="component" value="Unassembled WGS sequence"/>
</dbReference>
<dbReference type="OrthoDB" id="3903189at2759"/>
<accession>A0A4Q4TS43</accession>
<evidence type="ECO:0000313" key="3">
    <source>
        <dbReference type="EMBL" id="RYP09572.1"/>
    </source>
</evidence>
<comment type="caution">
    <text evidence="3">The sequence shown here is derived from an EMBL/GenBank/DDBJ whole genome shotgun (WGS) entry which is preliminary data.</text>
</comment>
<proteinExistence type="predicted"/>
<feature type="compositionally biased region" description="Gly residues" evidence="1">
    <location>
        <begin position="1"/>
        <end position="10"/>
    </location>
</feature>
<feature type="transmembrane region" description="Helical" evidence="2">
    <location>
        <begin position="87"/>
        <end position="106"/>
    </location>
</feature>
<name>A0A4Q4TS43_9PEZI</name>
<feature type="region of interest" description="Disordered" evidence="1">
    <location>
        <begin position="1"/>
        <end position="26"/>
    </location>
</feature>
<dbReference type="EMBL" id="QJNU01000034">
    <property type="protein sequence ID" value="RYP09572.1"/>
    <property type="molecule type" value="Genomic_DNA"/>
</dbReference>
<feature type="region of interest" description="Disordered" evidence="1">
    <location>
        <begin position="275"/>
        <end position="298"/>
    </location>
</feature>
<evidence type="ECO:0000256" key="2">
    <source>
        <dbReference type="SAM" id="Phobius"/>
    </source>
</evidence>
<protein>
    <submittedName>
        <fullName evidence="3">Uncharacterized protein</fullName>
    </submittedName>
</protein>
<sequence>MVRIGVGGGGRETRPQSVLEPAVHDGALGANPRTQIADTVLMVAMNIVSTTSSNLIDPNDPVGLTPENIKSREFGSKMVVLVEQMQCLIIWSVKACLLIMYGRLTISLTQNFAVKAVATYVALSFVVMEVLYLGILSAVLNKYYSFTKPFDADWTFWYIRESSTAIITANLPLTYSLLQAALRQCGLGSKLSKKRKSERSSRYRSVYGRTRLNSTPRSHEPAGFDLSDSQELISKAPGLVPPLQIYQRHEVHVSTSAAEPQNDCLARQQVIPASLANTKVRGPDPESEGEPSSSGAAVGIVTVCR</sequence>
<keyword evidence="2" id="KW-0472">Membrane</keyword>
<keyword evidence="2" id="KW-0812">Transmembrane</keyword>
<reference evidence="3 4" key="1">
    <citation type="submission" date="2018-06" db="EMBL/GenBank/DDBJ databases">
        <title>Complete Genomes of Monosporascus.</title>
        <authorList>
            <person name="Robinson A.J."/>
            <person name="Natvig D.O."/>
        </authorList>
    </citation>
    <scope>NUCLEOTIDE SEQUENCE [LARGE SCALE GENOMIC DNA]</scope>
    <source>
        <strain evidence="3 4">CBS 110550</strain>
    </source>
</reference>
<dbReference type="STRING" id="155417.A0A4Q4TS43"/>
<keyword evidence="4" id="KW-1185">Reference proteome</keyword>
<evidence type="ECO:0000256" key="1">
    <source>
        <dbReference type="SAM" id="MobiDB-lite"/>
    </source>
</evidence>
<organism evidence="3 4">
    <name type="scientific">Monosporascus ibericus</name>
    <dbReference type="NCBI Taxonomy" id="155417"/>
    <lineage>
        <taxon>Eukaryota</taxon>
        <taxon>Fungi</taxon>
        <taxon>Dikarya</taxon>
        <taxon>Ascomycota</taxon>
        <taxon>Pezizomycotina</taxon>
        <taxon>Sordariomycetes</taxon>
        <taxon>Xylariomycetidae</taxon>
        <taxon>Xylariales</taxon>
        <taxon>Xylariales incertae sedis</taxon>
        <taxon>Monosporascus</taxon>
    </lineage>
</organism>
<feature type="transmembrane region" description="Helical" evidence="2">
    <location>
        <begin position="118"/>
        <end position="140"/>
    </location>
</feature>
<dbReference type="AlphaFoldDB" id="A0A4Q4TS43"/>
<evidence type="ECO:0000313" key="4">
    <source>
        <dbReference type="Proteomes" id="UP000293360"/>
    </source>
</evidence>